<evidence type="ECO:0000313" key="2">
    <source>
        <dbReference type="Proteomes" id="UP000015442"/>
    </source>
</evidence>
<comment type="caution">
    <text evidence="1">The sequence shown here is derived from an EMBL/GenBank/DDBJ whole genome shotgun (WGS) entry which is preliminary data.</text>
</comment>
<dbReference type="Proteomes" id="UP000015442">
    <property type="component" value="Unassembled WGS sequence"/>
</dbReference>
<dbReference type="EMBL" id="AKWY02000013">
    <property type="protein sequence ID" value="EQA72851.1"/>
    <property type="molecule type" value="Genomic_DNA"/>
</dbReference>
<reference evidence="1 2" key="1">
    <citation type="submission" date="2013-05" db="EMBL/GenBank/DDBJ databases">
        <authorList>
            <person name="Harkins D.M."/>
            <person name="Durkin A.S."/>
            <person name="Brinkac L.M."/>
            <person name="Haft D.H."/>
            <person name="Selengut J.D."/>
            <person name="Sanka R."/>
            <person name="DePew J."/>
            <person name="Purushe J."/>
            <person name="Hartskeerl R.A."/>
            <person name="Ahmed A."/>
            <person name="van der Linden H."/>
            <person name="Goris M.G.A."/>
            <person name="Vinetz J.M."/>
            <person name="Sutton G.G."/>
            <person name="Nierman W.C."/>
            <person name="Fouts D.E."/>
        </authorList>
    </citation>
    <scope>NUCLEOTIDE SEQUENCE [LARGE SCALE GENOMIC DNA]</scope>
    <source>
        <strain evidence="1 2">CZ214</strain>
    </source>
</reference>
<name>T0H011_9LEPT</name>
<accession>T0H011</accession>
<sequence>MEWQRRRVLEVSYDNLAGYSASFQAASAMFGDTPLKMTSSLTWSDQNGFNRSVSYNLLTEEQLDKEAAKAAQKGAQQNQGNLFLNIMDGLGYNLGGRESEPTVWNDITGAFTKAWDQITNPMDTLSAIGDGFSKLGKGIAGLASSAWDGITGLFGGKSKTDYEISLLLAKKAEQIRREPIMTVAWDRQTNIMNDASGSEVDIKSITDKMKAGQSLTPEKTESLKIFIDQKLGKGKSGVHDSTIFVRDSLSNTNEKNNLTYNEALIAALLQDGEIHFNQKGFTAAFGIGLSISYTTYIDSEGKVYKKWDAQVAFGLGTGAVFIQGTIDTNTGFRKSNAHDSLSILI</sequence>
<evidence type="ECO:0000313" key="1">
    <source>
        <dbReference type="EMBL" id="EQA72851.1"/>
    </source>
</evidence>
<gene>
    <name evidence="1" type="ORF">LEP1GSC059_3380</name>
</gene>
<dbReference type="AlphaFoldDB" id="T0H011"/>
<proteinExistence type="predicted"/>
<organism evidence="1 2">
    <name type="scientific">Leptospira noguchii serovar Panama str. CZ214</name>
    <dbReference type="NCBI Taxonomy" id="1001595"/>
    <lineage>
        <taxon>Bacteria</taxon>
        <taxon>Pseudomonadati</taxon>
        <taxon>Spirochaetota</taxon>
        <taxon>Spirochaetia</taxon>
        <taxon>Leptospirales</taxon>
        <taxon>Leptospiraceae</taxon>
        <taxon>Leptospira</taxon>
    </lineage>
</organism>
<protein>
    <submittedName>
        <fullName evidence="1">Uncharacterized protein</fullName>
    </submittedName>
</protein>